<dbReference type="Pfam" id="PF09912">
    <property type="entry name" value="DUF2141"/>
    <property type="match status" value="1"/>
</dbReference>
<keyword evidence="3" id="KW-1185">Reference proteome</keyword>
<organism evidence="2 3">
    <name type="scientific">Vulcaniibacterium tengchongense</name>
    <dbReference type="NCBI Taxonomy" id="1273429"/>
    <lineage>
        <taxon>Bacteria</taxon>
        <taxon>Pseudomonadati</taxon>
        <taxon>Pseudomonadota</taxon>
        <taxon>Gammaproteobacteria</taxon>
        <taxon>Lysobacterales</taxon>
        <taxon>Lysobacteraceae</taxon>
        <taxon>Vulcaniibacterium</taxon>
    </lineage>
</organism>
<evidence type="ECO:0000256" key="1">
    <source>
        <dbReference type="SAM" id="SignalP"/>
    </source>
</evidence>
<reference evidence="2 3" key="1">
    <citation type="submission" date="2018-11" db="EMBL/GenBank/DDBJ databases">
        <title>Genomic Encyclopedia of Type Strains, Phase IV (KMG-IV): sequencing the most valuable type-strain genomes for metagenomic binning, comparative biology and taxonomic classification.</title>
        <authorList>
            <person name="Goeker M."/>
        </authorList>
    </citation>
    <scope>NUCLEOTIDE SEQUENCE [LARGE SCALE GENOMIC DNA]</scope>
    <source>
        <strain evidence="2 3">DSM 25623</strain>
    </source>
</reference>
<dbReference type="AlphaFoldDB" id="A0A3N4VAW9"/>
<keyword evidence="1" id="KW-0732">Signal</keyword>
<feature type="signal peptide" evidence="1">
    <location>
        <begin position="1"/>
        <end position="21"/>
    </location>
</feature>
<dbReference type="InterPro" id="IPR018673">
    <property type="entry name" value="DUF2141"/>
</dbReference>
<feature type="chain" id="PRO_5018114583" evidence="1">
    <location>
        <begin position="22"/>
        <end position="139"/>
    </location>
</feature>
<protein>
    <submittedName>
        <fullName evidence="2">Uncharacterized protein (DUF2141 family)</fullName>
    </submittedName>
</protein>
<name>A0A3N4VAW9_9GAMM</name>
<gene>
    <name evidence="2" type="ORF">EDC50_1978</name>
</gene>
<dbReference type="EMBL" id="RKQN01000002">
    <property type="protein sequence ID" value="RPE80146.1"/>
    <property type="molecule type" value="Genomic_DNA"/>
</dbReference>
<dbReference type="RefSeq" id="WP_123770294.1">
    <property type="nucleotide sequence ID" value="NZ_RKQN01000002.1"/>
</dbReference>
<dbReference type="OrthoDB" id="9788332at2"/>
<comment type="caution">
    <text evidence="2">The sequence shown here is derived from an EMBL/GenBank/DDBJ whole genome shotgun (WGS) entry which is preliminary data.</text>
</comment>
<dbReference type="Proteomes" id="UP000269708">
    <property type="component" value="Unassembled WGS sequence"/>
</dbReference>
<proteinExistence type="predicted"/>
<evidence type="ECO:0000313" key="3">
    <source>
        <dbReference type="Proteomes" id="UP000269708"/>
    </source>
</evidence>
<evidence type="ECO:0000313" key="2">
    <source>
        <dbReference type="EMBL" id="RPE80146.1"/>
    </source>
</evidence>
<sequence length="139" mass="14175">MNRLAALASVLLAAAAADAAAADLTVHLRGVRRPAGTVRLLLVDSPAGWANAAAPVAARAVPADGEPVTVVFTGLKPGAYALMAMHDEDDDGRLDTNLAGLPTEGYGFSNDPPSQGKPAFEQARFELGEAGAGIDISLR</sequence>
<accession>A0A3N4VAW9</accession>